<dbReference type="AlphaFoldDB" id="A0A6G1HB02"/>
<feature type="region of interest" description="Disordered" evidence="1">
    <location>
        <begin position="1"/>
        <end position="43"/>
    </location>
</feature>
<reference evidence="2" key="1">
    <citation type="journal article" date="2020" name="Stud. Mycol.">
        <title>101 Dothideomycetes genomes: a test case for predicting lifestyles and emergence of pathogens.</title>
        <authorList>
            <person name="Haridas S."/>
            <person name="Albert R."/>
            <person name="Binder M."/>
            <person name="Bloem J."/>
            <person name="Labutti K."/>
            <person name="Salamov A."/>
            <person name="Andreopoulos B."/>
            <person name="Baker S."/>
            <person name="Barry K."/>
            <person name="Bills G."/>
            <person name="Bluhm B."/>
            <person name="Cannon C."/>
            <person name="Castanera R."/>
            <person name="Culley D."/>
            <person name="Daum C."/>
            <person name="Ezra D."/>
            <person name="Gonzalez J."/>
            <person name="Henrissat B."/>
            <person name="Kuo A."/>
            <person name="Liang C."/>
            <person name="Lipzen A."/>
            <person name="Lutzoni F."/>
            <person name="Magnuson J."/>
            <person name="Mondo S."/>
            <person name="Nolan M."/>
            <person name="Ohm R."/>
            <person name="Pangilinan J."/>
            <person name="Park H.-J."/>
            <person name="Ramirez L."/>
            <person name="Alfaro M."/>
            <person name="Sun H."/>
            <person name="Tritt A."/>
            <person name="Yoshinaga Y."/>
            <person name="Zwiers L.-H."/>
            <person name="Turgeon B."/>
            <person name="Goodwin S."/>
            <person name="Spatafora J."/>
            <person name="Crous P."/>
            <person name="Grigoriev I."/>
        </authorList>
    </citation>
    <scope>NUCLEOTIDE SEQUENCE</scope>
    <source>
        <strain evidence="2">CBS 113979</strain>
    </source>
</reference>
<sequence length="422" mass="46516">MAPLNEHQAALDLGGADQLTSDGDQSDGDQDDNGGLDQDKGSPFNSKRCVVVWDNGNETQRLGGLSRKTETVKFFRKYFGKPRLAHSRHPSICYPKSNASSMPVSSLKARNVGEQIVNRFSPGTMGFGSLATYHASRFTADTWPLRWFPQQDRANHRHGQRIQQKVPGNGLVQQGGDLYADPTTRARDRTRPPAGREAARGRTVHESIPAGYSGAPQLNQVVPKSEIKATNTFPDERRFRDTKDYMLCIAYANQYERDHHHHSEALFARTTLSVTILLDPGMTAFEDGSPKMAWASVQVPENTKLLLSALHIEPGDRVVMCSTVEDAEKSLEHSGDPAFEPLTGTVLSRVDVPSMATYELLVRVNLGGGDDRKMMPVRWNPATIESPTDKPTRQGDLYIIVDGSDKPSSRIATALQRLGHSA</sequence>
<feature type="region of interest" description="Disordered" evidence="1">
    <location>
        <begin position="160"/>
        <end position="217"/>
    </location>
</feature>
<keyword evidence="3" id="KW-1185">Reference proteome</keyword>
<dbReference type="Proteomes" id="UP000800041">
    <property type="component" value="Unassembled WGS sequence"/>
</dbReference>
<feature type="compositionally biased region" description="Acidic residues" evidence="1">
    <location>
        <begin position="24"/>
        <end position="34"/>
    </location>
</feature>
<evidence type="ECO:0000313" key="2">
    <source>
        <dbReference type="EMBL" id="KAF1990200.1"/>
    </source>
</evidence>
<gene>
    <name evidence="2" type="ORF">K402DRAFT_401070</name>
</gene>
<evidence type="ECO:0000313" key="3">
    <source>
        <dbReference type="Proteomes" id="UP000800041"/>
    </source>
</evidence>
<accession>A0A6G1HB02</accession>
<name>A0A6G1HB02_9PEZI</name>
<proteinExistence type="predicted"/>
<evidence type="ECO:0000256" key="1">
    <source>
        <dbReference type="SAM" id="MobiDB-lite"/>
    </source>
</evidence>
<protein>
    <submittedName>
        <fullName evidence="2">Uncharacterized protein</fullName>
    </submittedName>
</protein>
<organism evidence="2 3">
    <name type="scientific">Aulographum hederae CBS 113979</name>
    <dbReference type="NCBI Taxonomy" id="1176131"/>
    <lineage>
        <taxon>Eukaryota</taxon>
        <taxon>Fungi</taxon>
        <taxon>Dikarya</taxon>
        <taxon>Ascomycota</taxon>
        <taxon>Pezizomycotina</taxon>
        <taxon>Dothideomycetes</taxon>
        <taxon>Pleosporomycetidae</taxon>
        <taxon>Aulographales</taxon>
        <taxon>Aulographaceae</taxon>
    </lineage>
</organism>
<dbReference type="EMBL" id="ML977142">
    <property type="protein sequence ID" value="KAF1990200.1"/>
    <property type="molecule type" value="Genomic_DNA"/>
</dbReference>
<feature type="non-terminal residue" evidence="2">
    <location>
        <position position="422"/>
    </location>
</feature>